<dbReference type="InterPro" id="IPR029063">
    <property type="entry name" value="SAM-dependent_MTases_sf"/>
</dbReference>
<dbReference type="GO" id="GO:0032259">
    <property type="term" value="P:methylation"/>
    <property type="evidence" value="ECO:0007669"/>
    <property type="project" value="UniProtKB-KW"/>
</dbReference>
<accession>A0A2T0R5J0</accession>
<dbReference type="SUPFAM" id="SSF53335">
    <property type="entry name" value="S-adenosyl-L-methionine-dependent methyltransferases"/>
    <property type="match status" value="1"/>
</dbReference>
<organism evidence="2 3">
    <name type="scientific">Kineococcus rhizosphaerae</name>
    <dbReference type="NCBI Taxonomy" id="559628"/>
    <lineage>
        <taxon>Bacteria</taxon>
        <taxon>Bacillati</taxon>
        <taxon>Actinomycetota</taxon>
        <taxon>Actinomycetes</taxon>
        <taxon>Kineosporiales</taxon>
        <taxon>Kineosporiaceae</taxon>
        <taxon>Kineococcus</taxon>
    </lineage>
</organism>
<evidence type="ECO:0000313" key="2">
    <source>
        <dbReference type="EMBL" id="PRY16036.1"/>
    </source>
</evidence>
<dbReference type="Proteomes" id="UP000238083">
    <property type="component" value="Unassembled WGS sequence"/>
</dbReference>
<evidence type="ECO:0000313" key="3">
    <source>
        <dbReference type="Proteomes" id="UP000238083"/>
    </source>
</evidence>
<reference evidence="2 3" key="1">
    <citation type="submission" date="2018-03" db="EMBL/GenBank/DDBJ databases">
        <title>Genomic Encyclopedia of Archaeal and Bacterial Type Strains, Phase II (KMG-II): from individual species to whole genera.</title>
        <authorList>
            <person name="Goeker M."/>
        </authorList>
    </citation>
    <scope>NUCLEOTIDE SEQUENCE [LARGE SCALE GENOMIC DNA]</scope>
    <source>
        <strain evidence="2 3">DSM 19711</strain>
    </source>
</reference>
<keyword evidence="2" id="KW-0808">Transferase</keyword>
<name>A0A2T0R5J0_9ACTN</name>
<dbReference type="EMBL" id="PVZF01000004">
    <property type="protein sequence ID" value="PRY16036.1"/>
    <property type="molecule type" value="Genomic_DNA"/>
</dbReference>
<dbReference type="Gene3D" id="3.40.50.150">
    <property type="entry name" value="Vaccinia Virus protein VP39"/>
    <property type="match status" value="1"/>
</dbReference>
<keyword evidence="3" id="KW-1185">Reference proteome</keyword>
<dbReference type="GO" id="GO:0008168">
    <property type="term" value="F:methyltransferase activity"/>
    <property type="evidence" value="ECO:0007669"/>
    <property type="project" value="UniProtKB-KW"/>
</dbReference>
<proteinExistence type="predicted"/>
<sequence>MWGEDVARTYDEDSAWMSTPEVLGPTLDVLADLAGSDRALEFAVGTGRVALPLAARGIPVSGVELSVPMLDRLRAKDGADALDLVEGDMARTRVDGEFTLVYLVYNTITNLLEQDEQVACFVNAARHLVPGGFFLIEVFVPDLQRLPPGETARPFHLSADHLGFDSYDLVNSRLTSHHYRPGRGTVVESHHRYAWPAEYDLMARIAGLEPHARWAGWDRSEFTADSRSHVSVWRRPT</sequence>
<protein>
    <submittedName>
        <fullName evidence="2">Methyltransferase family protein</fullName>
    </submittedName>
</protein>
<evidence type="ECO:0000259" key="1">
    <source>
        <dbReference type="Pfam" id="PF13649"/>
    </source>
</evidence>
<gene>
    <name evidence="2" type="ORF">CLV37_104249</name>
</gene>
<comment type="caution">
    <text evidence="2">The sequence shown here is derived from an EMBL/GenBank/DDBJ whole genome shotgun (WGS) entry which is preliminary data.</text>
</comment>
<dbReference type="CDD" id="cd02440">
    <property type="entry name" value="AdoMet_MTases"/>
    <property type="match status" value="1"/>
</dbReference>
<feature type="domain" description="Methyltransferase" evidence="1">
    <location>
        <begin position="40"/>
        <end position="132"/>
    </location>
</feature>
<keyword evidence="2" id="KW-0489">Methyltransferase</keyword>
<dbReference type="AlphaFoldDB" id="A0A2T0R5J0"/>
<dbReference type="Pfam" id="PF13649">
    <property type="entry name" value="Methyltransf_25"/>
    <property type="match status" value="1"/>
</dbReference>
<dbReference type="InterPro" id="IPR041698">
    <property type="entry name" value="Methyltransf_25"/>
</dbReference>